<dbReference type="EC" id="2.3.2.8" evidence="2"/>
<dbReference type="HOGENOM" id="CLU_490467_0_0_1"/>
<dbReference type="Proteomes" id="UP000000600">
    <property type="component" value="Unassembled WGS sequence"/>
</dbReference>
<reference evidence="7 8" key="1">
    <citation type="journal article" date="2006" name="Nature">
        <title>Global trends of whole-genome duplications revealed by the ciliate Paramecium tetraurelia.</title>
        <authorList>
            <consortium name="Genoscope"/>
            <person name="Aury J.-M."/>
            <person name="Jaillon O."/>
            <person name="Duret L."/>
            <person name="Noel B."/>
            <person name="Jubin C."/>
            <person name="Porcel B.M."/>
            <person name="Segurens B."/>
            <person name="Daubin V."/>
            <person name="Anthouard V."/>
            <person name="Aiach N."/>
            <person name="Arnaiz O."/>
            <person name="Billaut A."/>
            <person name="Beisson J."/>
            <person name="Blanc I."/>
            <person name="Bouhouche K."/>
            <person name="Camara F."/>
            <person name="Duharcourt S."/>
            <person name="Guigo R."/>
            <person name="Gogendeau D."/>
            <person name="Katinka M."/>
            <person name="Keller A.-M."/>
            <person name="Kissmehl R."/>
            <person name="Klotz C."/>
            <person name="Koll F."/>
            <person name="Le Moue A."/>
            <person name="Lepere C."/>
            <person name="Malinsky S."/>
            <person name="Nowacki M."/>
            <person name="Nowak J.K."/>
            <person name="Plattner H."/>
            <person name="Poulain J."/>
            <person name="Ruiz F."/>
            <person name="Serrano V."/>
            <person name="Zagulski M."/>
            <person name="Dessen P."/>
            <person name="Betermier M."/>
            <person name="Weissenbach J."/>
            <person name="Scarpelli C."/>
            <person name="Schachter V."/>
            <person name="Sperling L."/>
            <person name="Meyer E."/>
            <person name="Cohen J."/>
            <person name="Wincker P."/>
        </authorList>
    </citation>
    <scope>NUCLEOTIDE SEQUENCE [LARGE SCALE GENOMIC DNA]</scope>
    <source>
        <strain evidence="7 8">Stock d4-2</strain>
    </source>
</reference>
<sequence length="567" mass="67462">MGSISYNNNIKRGQLVKCKFQLHPTIYLKKIDYFTGNCLFQCGQTCNYISIEDYSQLPIQTYQRLFERLFSKDGDYFYKLRNKICCKTYNMRIVLQKNAPSRKQMKSALALLDRLNLYGQGQDINKKEKLQKEVFNQKDLQHIQVSQQKQAKYRQIHNQEKKTLFDIINSSIQLCKSCFEELTQTENLNFTLQENDLKIFQHLNKIKFYSNANLLLFHLNQIPMKSKNYSLNQFNEFLGIALNKNQTQNELTVQQKPKGFLTLIHSKEQIQNAQCQKQGLANQQQQQKPQKFIQKKQKQQSNFKNKNLINPETFTFQQFQVGPLVITIKDLGQSRDIIDFIYQYHMVVHNRPNTDEEIIKLYCRNYLNTQTVLEDFKQNIKIKLGQRCMEYRLNGKLIALGTIILTQEYFVSEYFFYLPELKNFNFGVFSILVEIEYAKQIQKYFPKFKYHTLGYTSFRTKKMEYKLQFSGTEIQCPDTYIWTEYNDQVKAKMISQDFKIDTPIQVAPLDFSKVTVQLYDVNVKANLVCDDQNQDEISKYFLFYANELGNELMYDFRFIYNEEIFQL</sequence>
<evidence type="ECO:0000313" key="7">
    <source>
        <dbReference type="EMBL" id="CAK93900.1"/>
    </source>
</evidence>
<evidence type="ECO:0000259" key="5">
    <source>
        <dbReference type="Pfam" id="PF04376"/>
    </source>
</evidence>
<comment type="similarity">
    <text evidence="1">Belongs to the R-transferase family.</text>
</comment>
<dbReference type="STRING" id="5888.A0EF09"/>
<feature type="domain" description="N-end aminoacyl transferase N-terminal" evidence="5">
    <location>
        <begin position="43"/>
        <end position="104"/>
    </location>
</feature>
<dbReference type="OrthoDB" id="74183at2759"/>
<dbReference type="SUPFAM" id="SSF55729">
    <property type="entry name" value="Acyl-CoA N-acyltransferases (Nat)"/>
    <property type="match status" value="1"/>
</dbReference>
<dbReference type="RefSeq" id="XP_001461273.1">
    <property type="nucleotide sequence ID" value="XM_001461236.1"/>
</dbReference>
<dbReference type="PANTHER" id="PTHR21367:SF1">
    <property type="entry name" value="ARGINYL-TRNA--PROTEIN TRANSFERASE 1"/>
    <property type="match status" value="1"/>
</dbReference>
<evidence type="ECO:0000256" key="3">
    <source>
        <dbReference type="ARBA" id="ARBA00022679"/>
    </source>
</evidence>
<evidence type="ECO:0000256" key="4">
    <source>
        <dbReference type="ARBA" id="ARBA00023315"/>
    </source>
</evidence>
<dbReference type="GO" id="GO:0010498">
    <property type="term" value="P:proteasomal protein catabolic process"/>
    <property type="evidence" value="ECO:0000318"/>
    <property type="project" value="GO_Central"/>
</dbReference>
<gene>
    <name evidence="7" type="ORF">GSPATT00026223001</name>
</gene>
<dbReference type="EMBL" id="CT868674">
    <property type="protein sequence ID" value="CAK93900.1"/>
    <property type="molecule type" value="Genomic_DNA"/>
</dbReference>
<dbReference type="InterPro" id="IPR007471">
    <property type="entry name" value="N-end_Aminoacyl_Trfase_N"/>
</dbReference>
<dbReference type="InterPro" id="IPR030700">
    <property type="entry name" value="N-end_Aminoacyl_Trfase"/>
</dbReference>
<evidence type="ECO:0000256" key="1">
    <source>
        <dbReference type="ARBA" id="ARBA00009991"/>
    </source>
</evidence>
<protein>
    <recommendedName>
        <fullName evidence="2">arginyltransferase</fullName>
        <ecNumber evidence="2">2.3.2.8</ecNumber>
    </recommendedName>
</protein>
<dbReference type="Pfam" id="PF04377">
    <property type="entry name" value="ATE_C"/>
    <property type="match status" value="1"/>
</dbReference>
<dbReference type="Pfam" id="PF04376">
    <property type="entry name" value="ATE_N"/>
    <property type="match status" value="1"/>
</dbReference>
<accession>A0EF09</accession>
<evidence type="ECO:0000256" key="2">
    <source>
        <dbReference type="ARBA" id="ARBA00012025"/>
    </source>
</evidence>
<dbReference type="OMA" id="YIWTEYN"/>
<dbReference type="InterPro" id="IPR007472">
    <property type="entry name" value="N-end_Aminoacyl_Trfase_C"/>
</dbReference>
<dbReference type="PANTHER" id="PTHR21367">
    <property type="entry name" value="ARGININE-TRNA-PROTEIN TRANSFERASE 1"/>
    <property type="match status" value="1"/>
</dbReference>
<dbReference type="GO" id="GO:0005737">
    <property type="term" value="C:cytoplasm"/>
    <property type="evidence" value="ECO:0000318"/>
    <property type="project" value="GO_Central"/>
</dbReference>
<keyword evidence="8" id="KW-1185">Reference proteome</keyword>
<organism evidence="7 8">
    <name type="scientific">Paramecium tetraurelia</name>
    <dbReference type="NCBI Taxonomy" id="5888"/>
    <lineage>
        <taxon>Eukaryota</taxon>
        <taxon>Sar</taxon>
        <taxon>Alveolata</taxon>
        <taxon>Ciliophora</taxon>
        <taxon>Intramacronucleata</taxon>
        <taxon>Oligohymenophorea</taxon>
        <taxon>Peniculida</taxon>
        <taxon>Parameciidae</taxon>
        <taxon>Paramecium</taxon>
    </lineage>
</organism>
<evidence type="ECO:0000313" key="8">
    <source>
        <dbReference type="Proteomes" id="UP000000600"/>
    </source>
</evidence>
<dbReference type="KEGG" id="ptm:GSPATT00026223001"/>
<dbReference type="GeneID" id="5047058"/>
<dbReference type="eggNOG" id="KOG1193">
    <property type="taxonomic scope" value="Eukaryota"/>
</dbReference>
<keyword evidence="4" id="KW-0012">Acyltransferase</keyword>
<proteinExistence type="inferred from homology"/>
<evidence type="ECO:0000259" key="6">
    <source>
        <dbReference type="Pfam" id="PF04377"/>
    </source>
</evidence>
<keyword evidence="3" id="KW-0808">Transferase</keyword>
<dbReference type="GO" id="GO:0004057">
    <property type="term" value="F:arginyl-tRNA--protein transferase activity"/>
    <property type="evidence" value="ECO:0000318"/>
    <property type="project" value="GO_Central"/>
</dbReference>
<feature type="domain" description="N-end rule aminoacyl transferase C-terminal" evidence="6">
    <location>
        <begin position="343"/>
        <end position="476"/>
    </location>
</feature>
<dbReference type="AlphaFoldDB" id="A0EF09"/>
<dbReference type="InterPro" id="IPR016181">
    <property type="entry name" value="Acyl_CoA_acyltransferase"/>
</dbReference>
<dbReference type="InParanoid" id="A0EF09"/>
<name>A0EF09_PARTE</name>